<feature type="domain" description="HTH HARE-type" evidence="3">
    <location>
        <begin position="26"/>
        <end position="92"/>
    </location>
</feature>
<dbReference type="GO" id="GO:0006355">
    <property type="term" value="P:regulation of DNA-templated transcription"/>
    <property type="evidence" value="ECO:0007669"/>
    <property type="project" value="InterPro"/>
</dbReference>
<feature type="region of interest" description="Disordered" evidence="2">
    <location>
        <begin position="1"/>
        <end position="26"/>
    </location>
</feature>
<protein>
    <recommendedName>
        <fullName evidence="3">HTH HARE-type domain-containing protein</fullName>
    </recommendedName>
</protein>
<dbReference type="Gene3D" id="1.10.10.1250">
    <property type="entry name" value="RNA polymerase, subunit delta, N-terminal domain"/>
    <property type="match status" value="1"/>
</dbReference>
<name>A0A9C9EPG5_UNCW3</name>
<organism evidence="4 5">
    <name type="scientific">candidate division WOR-3 bacterium</name>
    <dbReference type="NCBI Taxonomy" id="2052148"/>
    <lineage>
        <taxon>Bacteria</taxon>
        <taxon>Bacteria division WOR-3</taxon>
    </lineage>
</organism>
<accession>A0A9C9EPG5</accession>
<comment type="caution">
    <text evidence="4">The sequence shown here is derived from an EMBL/GenBank/DDBJ whole genome shotgun (WGS) entry which is preliminary data.</text>
</comment>
<reference evidence="4" key="1">
    <citation type="journal article" date="2020" name="mSystems">
        <title>Genome- and Community-Level Interaction Insights into Carbon Utilization and Element Cycling Functions of Hydrothermarchaeota in Hydrothermal Sediment.</title>
        <authorList>
            <person name="Zhou Z."/>
            <person name="Liu Y."/>
            <person name="Xu W."/>
            <person name="Pan J."/>
            <person name="Luo Z.H."/>
            <person name="Li M."/>
        </authorList>
    </citation>
    <scope>NUCLEOTIDE SEQUENCE</scope>
    <source>
        <strain evidence="4">HyVt-388</strain>
    </source>
</reference>
<evidence type="ECO:0000313" key="5">
    <source>
        <dbReference type="Proteomes" id="UP000885826"/>
    </source>
</evidence>
<evidence type="ECO:0000256" key="2">
    <source>
        <dbReference type="SAM" id="MobiDB-lite"/>
    </source>
</evidence>
<dbReference type="InterPro" id="IPR038087">
    <property type="entry name" value="RNAP_delta_N_dom_sf"/>
</dbReference>
<evidence type="ECO:0000256" key="1">
    <source>
        <dbReference type="ARBA" id="ARBA00023163"/>
    </source>
</evidence>
<proteinExistence type="predicted"/>
<evidence type="ECO:0000313" key="4">
    <source>
        <dbReference type="EMBL" id="HEC79432.1"/>
    </source>
</evidence>
<dbReference type="PROSITE" id="PS51913">
    <property type="entry name" value="HTH_HARE"/>
    <property type="match status" value="1"/>
</dbReference>
<dbReference type="InterPro" id="IPR007759">
    <property type="entry name" value="Asxl_HARE-HTH"/>
</dbReference>
<dbReference type="EMBL" id="DRIG01000101">
    <property type="protein sequence ID" value="HEC79432.1"/>
    <property type="molecule type" value="Genomic_DNA"/>
</dbReference>
<dbReference type="AlphaFoldDB" id="A0A9C9EPG5"/>
<dbReference type="Pfam" id="PF05066">
    <property type="entry name" value="HARE-HTH"/>
    <property type="match status" value="1"/>
</dbReference>
<dbReference type="Proteomes" id="UP000885826">
    <property type="component" value="Unassembled WGS sequence"/>
</dbReference>
<sequence length="92" mass="11502">MKRKKKRRKQVKKGRKVKKAKKKKKLSIREHTIDILKRCKKPLHYKEITERIKKRGYKFHRKDPERSVYIIINRYPKLFRKTKPATYKLRKK</sequence>
<gene>
    <name evidence="4" type="ORF">ENI34_09905</name>
</gene>
<keyword evidence="1" id="KW-0804">Transcription</keyword>
<evidence type="ECO:0000259" key="3">
    <source>
        <dbReference type="PROSITE" id="PS51913"/>
    </source>
</evidence>